<dbReference type="InterPro" id="IPR000953">
    <property type="entry name" value="Chromo/chromo_shadow_dom"/>
</dbReference>
<evidence type="ECO:0000313" key="6">
    <source>
        <dbReference type="Proteomes" id="UP000018201"/>
    </source>
</evidence>
<evidence type="ECO:0000256" key="2">
    <source>
        <dbReference type="ARBA" id="ARBA00023242"/>
    </source>
</evidence>
<organism evidence="5 6">
    <name type="scientific">Eimeria praecox</name>
    <dbReference type="NCBI Taxonomy" id="51316"/>
    <lineage>
        <taxon>Eukaryota</taxon>
        <taxon>Sar</taxon>
        <taxon>Alveolata</taxon>
        <taxon>Apicomplexa</taxon>
        <taxon>Conoidasida</taxon>
        <taxon>Coccidia</taxon>
        <taxon>Eucoccidiorida</taxon>
        <taxon>Eimeriorina</taxon>
        <taxon>Eimeriidae</taxon>
        <taxon>Eimeria</taxon>
    </lineage>
</organism>
<dbReference type="SUPFAM" id="SSF54160">
    <property type="entry name" value="Chromo domain-like"/>
    <property type="match status" value="1"/>
</dbReference>
<evidence type="ECO:0000256" key="3">
    <source>
        <dbReference type="SAM" id="MobiDB-lite"/>
    </source>
</evidence>
<reference evidence="5" key="2">
    <citation type="submission" date="2013-10" db="EMBL/GenBank/DDBJ databases">
        <authorList>
            <person name="Aslett M."/>
        </authorList>
    </citation>
    <scope>NUCLEOTIDE SEQUENCE [LARGE SCALE GENOMIC DNA]</scope>
    <source>
        <strain evidence="5">Houghton</strain>
    </source>
</reference>
<dbReference type="Pfam" id="PF00385">
    <property type="entry name" value="Chromo"/>
    <property type="match status" value="1"/>
</dbReference>
<dbReference type="Gene3D" id="2.40.50.40">
    <property type="match status" value="1"/>
</dbReference>
<dbReference type="Proteomes" id="UP000018201">
    <property type="component" value="Unassembled WGS sequence"/>
</dbReference>
<sequence length="131" mass="15067">MRFEPRFRGPFAITERIGSVAYRLASPPTYECYDAFHLSQLVPDRPRAPAQEPQEAVVGWPPTRDAAGNPTDQCEVDYIMDQRGSGDKAYYLVKWRGFREDQATWEPASQLEGCPALLRAWRRRQRNRGPP</sequence>
<gene>
    <name evidence="5" type="ORF">EPH_0029530</name>
</gene>
<evidence type="ECO:0000256" key="1">
    <source>
        <dbReference type="ARBA" id="ARBA00004123"/>
    </source>
</evidence>
<reference evidence="5" key="1">
    <citation type="submission" date="2013-10" db="EMBL/GenBank/DDBJ databases">
        <title>Genomic analysis of the causative agents of coccidiosis in chickens.</title>
        <authorList>
            <person name="Reid A.J."/>
            <person name="Blake D."/>
            <person name="Billington K."/>
            <person name="Browne H."/>
            <person name="Dunn M."/>
            <person name="Hung S."/>
            <person name="Kawahara F."/>
            <person name="Miranda-Saavedra D."/>
            <person name="Mourier T."/>
            <person name="Nagra H."/>
            <person name="Otto T.D."/>
            <person name="Rawlings N."/>
            <person name="Sanchez A."/>
            <person name="Sanders M."/>
            <person name="Subramaniam C."/>
            <person name="Tay Y."/>
            <person name="Dear P."/>
            <person name="Doerig C."/>
            <person name="Gruber A."/>
            <person name="Parkinson J."/>
            <person name="Shirley M."/>
            <person name="Wan K.L."/>
            <person name="Berriman M."/>
            <person name="Tomley F."/>
            <person name="Pain A."/>
        </authorList>
    </citation>
    <scope>NUCLEOTIDE SEQUENCE [LARGE SCALE GENOMIC DNA]</scope>
    <source>
        <strain evidence="5">Houghton</strain>
    </source>
</reference>
<protein>
    <recommendedName>
        <fullName evidence="4">Chromo domain-containing protein</fullName>
    </recommendedName>
</protein>
<dbReference type="VEuPathDB" id="ToxoDB:EPH_0029530"/>
<dbReference type="CDD" id="cd00024">
    <property type="entry name" value="CD_CSD"/>
    <property type="match status" value="1"/>
</dbReference>
<feature type="region of interest" description="Disordered" evidence="3">
    <location>
        <begin position="45"/>
        <end position="71"/>
    </location>
</feature>
<dbReference type="AlphaFoldDB" id="U6H5F2"/>
<comment type="subcellular location">
    <subcellularLocation>
        <location evidence="1">Nucleus</location>
    </subcellularLocation>
</comment>
<dbReference type="InterPro" id="IPR016197">
    <property type="entry name" value="Chromo-like_dom_sf"/>
</dbReference>
<dbReference type="InterPro" id="IPR023780">
    <property type="entry name" value="Chromo_domain"/>
</dbReference>
<dbReference type="SMART" id="SM00298">
    <property type="entry name" value="CHROMO"/>
    <property type="match status" value="1"/>
</dbReference>
<name>U6H5F2_9EIME</name>
<dbReference type="InterPro" id="IPR051219">
    <property type="entry name" value="Heterochromatin_chromo-domain"/>
</dbReference>
<dbReference type="GO" id="GO:0005634">
    <property type="term" value="C:nucleus"/>
    <property type="evidence" value="ECO:0007669"/>
    <property type="project" value="UniProtKB-SubCell"/>
</dbReference>
<accession>U6H5F2</accession>
<keyword evidence="2" id="KW-0539">Nucleus</keyword>
<evidence type="ECO:0000313" key="5">
    <source>
        <dbReference type="EMBL" id="CDI87670.1"/>
    </source>
</evidence>
<evidence type="ECO:0000259" key="4">
    <source>
        <dbReference type="PROSITE" id="PS50013"/>
    </source>
</evidence>
<keyword evidence="6" id="KW-1185">Reference proteome</keyword>
<dbReference type="Pfam" id="PF24626">
    <property type="entry name" value="SH3_Tf2-1"/>
    <property type="match status" value="1"/>
</dbReference>
<dbReference type="EMBL" id="HG698405">
    <property type="protein sequence ID" value="CDI87670.1"/>
    <property type="molecule type" value="Genomic_DNA"/>
</dbReference>
<dbReference type="InterPro" id="IPR023779">
    <property type="entry name" value="Chromodomain_CS"/>
</dbReference>
<dbReference type="PROSITE" id="PS00598">
    <property type="entry name" value="CHROMO_1"/>
    <property type="match status" value="1"/>
</dbReference>
<proteinExistence type="predicted"/>
<dbReference type="PROSITE" id="PS50013">
    <property type="entry name" value="CHROMO_2"/>
    <property type="match status" value="1"/>
</dbReference>
<feature type="domain" description="Chromo" evidence="4">
    <location>
        <begin position="74"/>
        <end position="131"/>
    </location>
</feature>
<dbReference type="OrthoDB" id="433924at2759"/>
<dbReference type="PANTHER" id="PTHR22812">
    <property type="entry name" value="CHROMOBOX PROTEIN"/>
    <property type="match status" value="1"/>
</dbReference>
<dbReference type="InterPro" id="IPR056924">
    <property type="entry name" value="SH3_Tf2-1"/>
</dbReference>